<protein>
    <submittedName>
        <fullName evidence="2">FBD-associated F-box protein At1g61330</fullName>
    </submittedName>
</protein>
<dbReference type="InterPro" id="IPR053772">
    <property type="entry name" value="At1g61320/At1g61330-like"/>
</dbReference>
<keyword evidence="1" id="KW-1185">Reference proteome</keyword>
<dbReference type="GeneID" id="110776585"/>
<dbReference type="PANTHER" id="PTHR34145:SF77">
    <property type="match status" value="1"/>
</dbReference>
<reference evidence="1" key="1">
    <citation type="journal article" date="2021" name="Nat. Commun.">
        <title>Genomic analyses provide insights into spinach domestication and the genetic basis of agronomic traits.</title>
        <authorList>
            <person name="Cai X."/>
            <person name="Sun X."/>
            <person name="Xu C."/>
            <person name="Sun H."/>
            <person name="Wang X."/>
            <person name="Ge C."/>
            <person name="Zhang Z."/>
            <person name="Wang Q."/>
            <person name="Fei Z."/>
            <person name="Jiao C."/>
            <person name="Wang Q."/>
        </authorList>
    </citation>
    <scope>NUCLEOTIDE SEQUENCE [LARGE SCALE GENOMIC DNA]</scope>
    <source>
        <strain evidence="1">cv. Varoflay</strain>
    </source>
</reference>
<dbReference type="RefSeq" id="XP_056689466.1">
    <property type="nucleotide sequence ID" value="XM_056833488.1"/>
</dbReference>
<gene>
    <name evidence="2" type="primary">LOC110776585</name>
</gene>
<sequence length="196" mass="22774">MLVISFAFVRGQSALEKDLYNTDREIIIGKGEPTKYLWHLKELQVIMVNLSFCNVFDIANFVDKCPVLERIFIDMQDFSFMDKWGVNDRATIEKYDKHLGFLKLVKLSNCEFKITEVELLKFFLQKAINLEDVAIFTRKKSSHVSDDFIELLNSWKLSPEAKVVVYDSKHFGAFLPTHGSTSTIRLKNRYVTYEGV</sequence>
<proteinExistence type="predicted"/>
<dbReference type="Proteomes" id="UP000813463">
    <property type="component" value="Chromosome 6"/>
</dbReference>
<reference evidence="2" key="2">
    <citation type="submission" date="2025-08" db="UniProtKB">
        <authorList>
            <consortium name="RefSeq"/>
        </authorList>
    </citation>
    <scope>IDENTIFICATION</scope>
    <source>
        <tissue evidence="2">Leaf</tissue>
    </source>
</reference>
<organism evidence="1 2">
    <name type="scientific">Spinacia oleracea</name>
    <name type="common">Spinach</name>
    <dbReference type="NCBI Taxonomy" id="3562"/>
    <lineage>
        <taxon>Eukaryota</taxon>
        <taxon>Viridiplantae</taxon>
        <taxon>Streptophyta</taxon>
        <taxon>Embryophyta</taxon>
        <taxon>Tracheophyta</taxon>
        <taxon>Spermatophyta</taxon>
        <taxon>Magnoliopsida</taxon>
        <taxon>eudicotyledons</taxon>
        <taxon>Gunneridae</taxon>
        <taxon>Pentapetalae</taxon>
        <taxon>Caryophyllales</taxon>
        <taxon>Chenopodiaceae</taxon>
        <taxon>Chenopodioideae</taxon>
        <taxon>Anserineae</taxon>
        <taxon>Spinacia</taxon>
    </lineage>
</organism>
<evidence type="ECO:0000313" key="1">
    <source>
        <dbReference type="Proteomes" id="UP000813463"/>
    </source>
</evidence>
<accession>A0ABM3R1F9</accession>
<evidence type="ECO:0000313" key="2">
    <source>
        <dbReference type="RefSeq" id="XP_056689466.1"/>
    </source>
</evidence>
<name>A0ABM3R1F9_SPIOL</name>
<dbReference type="PANTHER" id="PTHR34145">
    <property type="entry name" value="OS02G0105600 PROTEIN"/>
    <property type="match status" value="1"/>
</dbReference>